<dbReference type="GeneID" id="41702108"/>
<organism evidence="1">
    <name type="scientific">Rhynchobatus djiddensis adomavirus 1</name>
    <dbReference type="NCBI Taxonomy" id="2175117"/>
    <lineage>
        <taxon>Viruses</taxon>
        <taxon>Adomaviruses</taxon>
    </lineage>
</organism>
<accession>A0A2S1MK20</accession>
<dbReference type="Proteomes" id="UP000290636">
    <property type="component" value="Segment"/>
</dbReference>
<dbReference type="EMBL" id="MF946548">
    <property type="protein sequence ID" value="AWG87396.1"/>
    <property type="molecule type" value="Genomic_DNA"/>
</dbReference>
<proteinExistence type="predicted"/>
<dbReference type="KEGG" id="vg:41702108"/>
<reference evidence="1" key="1">
    <citation type="submission" date="2017-09" db="EMBL/GenBank/DDBJ databases">
        <title>First adomaviral infection in elasmobranch: viral epithelial cell cytokaryomegaly disease caused by a new DNA virus, with molecular evidence from viral loads and in situ hybridization.</title>
        <authorList>
            <person name="Dill J."/>
            <person name="Ng T.F.F."/>
            <person name="Delwart E."/>
            <person name="Buck C.B."/>
            <person name="Camus A."/>
        </authorList>
    </citation>
    <scope>NUCLEOTIDE SEQUENCE [LARGE SCALE GENOMIC DNA]</scope>
    <source>
        <strain evidence="1">UGA1</strain>
    </source>
</reference>
<evidence type="ECO:0000313" key="1">
    <source>
        <dbReference type="EMBL" id="AWG87396.1"/>
    </source>
</evidence>
<name>A0A2S1MK20_9VIRU</name>
<dbReference type="RefSeq" id="YP_009552702.1">
    <property type="nucleotide sequence ID" value="NC_040625.1"/>
</dbReference>
<protein>
    <submittedName>
        <fullName evidence="1">LO5</fullName>
    </submittedName>
</protein>
<sequence length="264" mass="29179">MWADYHNVVPGEPHRPIHVLFSEHGGGISKTTFAPPFRFPLSHSGRRHVVVRLTDIGLINNCVNICTEFKNNFLFANGNKIVLNEACYGEIETLIFELKQKLSAKGNLLSIQSDHLGYLTIYSTATLEIPISDNKDGPIKDNLALKLGLPQDTNISYIGGYKCIKLTDTVTTVVAPDVWGSCAQLLVRCPLLANNAEMQQTLAIVPAASFTTHQHIHVENNGLAIPFNEIPELTCLELQFTNRYGEAVRFMSGVPYGTLQLMSL</sequence>